<organism evidence="1 2">
    <name type="scientific">Porphyromonas uenonis 60-3</name>
    <dbReference type="NCBI Taxonomy" id="596327"/>
    <lineage>
        <taxon>Bacteria</taxon>
        <taxon>Pseudomonadati</taxon>
        <taxon>Bacteroidota</taxon>
        <taxon>Bacteroidia</taxon>
        <taxon>Bacteroidales</taxon>
        <taxon>Porphyromonadaceae</taxon>
        <taxon>Porphyromonas</taxon>
    </lineage>
</organism>
<sequence>MICSGWQEDLFVYLLVLGRLTRTYSCSSSDKYVQWSLCAESAVTQTDLVRTH</sequence>
<evidence type="ECO:0000313" key="1">
    <source>
        <dbReference type="EMBL" id="EEK16018.1"/>
    </source>
</evidence>
<name>C2ME22_9PORP</name>
<protein>
    <submittedName>
        <fullName evidence="1">Uncharacterized protein</fullName>
    </submittedName>
</protein>
<gene>
    <name evidence="1" type="ORF">PORUE0001_0936</name>
</gene>
<dbReference type="Proteomes" id="UP000003303">
    <property type="component" value="Unassembled WGS sequence"/>
</dbReference>
<dbReference type="AlphaFoldDB" id="C2ME22"/>
<evidence type="ECO:0000313" key="2">
    <source>
        <dbReference type="Proteomes" id="UP000003303"/>
    </source>
</evidence>
<accession>C2ME22</accession>
<comment type="caution">
    <text evidence="1">The sequence shown here is derived from an EMBL/GenBank/DDBJ whole genome shotgun (WGS) entry which is preliminary data.</text>
</comment>
<reference evidence="1 2" key="1">
    <citation type="submission" date="2009-04" db="EMBL/GenBank/DDBJ databases">
        <authorList>
            <person name="Sebastian Y."/>
            <person name="Madupu R."/>
            <person name="Durkin A.S."/>
            <person name="Torralba M."/>
            <person name="Methe B."/>
            <person name="Sutton G.G."/>
            <person name="Strausberg R.L."/>
            <person name="Nelson K.E."/>
        </authorList>
    </citation>
    <scope>NUCLEOTIDE SEQUENCE [LARGE SCALE GENOMIC DNA]</scope>
    <source>
        <strain evidence="1 2">60-3</strain>
    </source>
</reference>
<proteinExistence type="predicted"/>
<dbReference type="EMBL" id="ACLR01000221">
    <property type="protein sequence ID" value="EEK16018.1"/>
    <property type="molecule type" value="Genomic_DNA"/>
</dbReference>
<keyword evidence="2" id="KW-1185">Reference proteome</keyword>